<protein>
    <submittedName>
        <fullName evidence="1">Predicted protein</fullName>
    </submittedName>
</protein>
<sequence>MIYLMSDSYLDCDQEYEFTVDIKEAGGD</sequence>
<dbReference type="AlphaFoldDB" id="F2E3A2"/>
<dbReference type="Gene3D" id="2.60.40.150">
    <property type="entry name" value="C2 domain"/>
    <property type="match status" value="1"/>
</dbReference>
<organism evidence="1">
    <name type="scientific">Hordeum vulgare subsp. vulgare</name>
    <name type="common">Domesticated barley</name>
    <dbReference type="NCBI Taxonomy" id="112509"/>
    <lineage>
        <taxon>Eukaryota</taxon>
        <taxon>Viridiplantae</taxon>
        <taxon>Streptophyta</taxon>
        <taxon>Embryophyta</taxon>
        <taxon>Tracheophyta</taxon>
        <taxon>Spermatophyta</taxon>
        <taxon>Magnoliopsida</taxon>
        <taxon>Liliopsida</taxon>
        <taxon>Poales</taxon>
        <taxon>Poaceae</taxon>
        <taxon>BOP clade</taxon>
        <taxon>Pooideae</taxon>
        <taxon>Triticodae</taxon>
        <taxon>Triticeae</taxon>
        <taxon>Hordeinae</taxon>
        <taxon>Hordeum</taxon>
    </lineage>
</organism>
<dbReference type="SUPFAM" id="SSF81296">
    <property type="entry name" value="E set domains"/>
    <property type="match status" value="1"/>
</dbReference>
<proteinExistence type="evidence at transcript level"/>
<dbReference type="InterPro" id="IPR014756">
    <property type="entry name" value="Ig_E-set"/>
</dbReference>
<dbReference type="InterPro" id="IPR035892">
    <property type="entry name" value="C2_domain_sf"/>
</dbReference>
<accession>F2E3A2</accession>
<evidence type="ECO:0000313" key="1">
    <source>
        <dbReference type="EMBL" id="BAK01824.1"/>
    </source>
</evidence>
<dbReference type="EMBL" id="AK370625">
    <property type="protein sequence ID" value="BAK01824.1"/>
    <property type="molecule type" value="mRNA"/>
</dbReference>
<name>F2E3A2_HORVV</name>
<reference evidence="1" key="1">
    <citation type="journal article" date="2011" name="Plant Physiol.">
        <title>Comprehensive sequence analysis of 24,783 barley full-length cDNAs derived from 12 clone libraries.</title>
        <authorList>
            <person name="Matsumoto T."/>
            <person name="Tanaka T."/>
            <person name="Sakai H."/>
            <person name="Amano N."/>
            <person name="Kanamori H."/>
            <person name="Kurita K."/>
            <person name="Kikuta A."/>
            <person name="Kamiya K."/>
            <person name="Yamamoto M."/>
            <person name="Ikawa H."/>
            <person name="Fujii N."/>
            <person name="Hori K."/>
            <person name="Itoh T."/>
            <person name="Sato K."/>
        </authorList>
    </citation>
    <scope>NUCLEOTIDE SEQUENCE</scope>
    <source>
        <tissue evidence="1">Shoot and root</tissue>
    </source>
</reference>